<keyword evidence="12" id="KW-0963">Cytoplasm</keyword>
<evidence type="ECO:0000256" key="5">
    <source>
        <dbReference type="ARBA" id="ARBA00022723"/>
    </source>
</evidence>
<evidence type="ECO:0000256" key="2">
    <source>
        <dbReference type="ARBA" id="ARBA00012035"/>
    </source>
</evidence>
<dbReference type="PROSITE" id="PS00584">
    <property type="entry name" value="PFKB_KINASES_2"/>
    <property type="match status" value="1"/>
</dbReference>
<feature type="binding site" evidence="12">
    <location>
        <position position="184"/>
    </location>
    <ligand>
        <name>ATP</name>
        <dbReference type="ChEBI" id="CHEBI:30616"/>
    </ligand>
</feature>
<evidence type="ECO:0000256" key="3">
    <source>
        <dbReference type="ARBA" id="ARBA00016943"/>
    </source>
</evidence>
<comment type="similarity">
    <text evidence="12">Belongs to the carbohydrate kinase PfkB family. Ribokinase subfamily.</text>
</comment>
<dbReference type="GO" id="GO:0005524">
    <property type="term" value="F:ATP binding"/>
    <property type="evidence" value="ECO:0007669"/>
    <property type="project" value="UniProtKB-UniRule"/>
</dbReference>
<feature type="binding site" evidence="12">
    <location>
        <position position="281"/>
    </location>
    <ligand>
        <name>K(+)</name>
        <dbReference type="ChEBI" id="CHEBI:29103"/>
    </ligand>
</feature>
<evidence type="ECO:0000256" key="1">
    <source>
        <dbReference type="ARBA" id="ARBA00005380"/>
    </source>
</evidence>
<evidence type="ECO:0000313" key="14">
    <source>
        <dbReference type="EMBL" id="TDQ32162.1"/>
    </source>
</evidence>
<keyword evidence="15" id="KW-1185">Reference proteome</keyword>
<comment type="cofactor">
    <cofactor evidence="12">
        <name>Mg(2+)</name>
        <dbReference type="ChEBI" id="CHEBI:18420"/>
    </cofactor>
    <text evidence="12">Requires a divalent cation, most likely magnesium in vivo, as an electrophilic catalyst to aid phosphoryl group transfer. It is the chelate of the metal and the nucleotide that is the actual substrate.</text>
</comment>
<feature type="binding site" evidence="12">
    <location>
        <position position="276"/>
    </location>
    <ligand>
        <name>K(+)</name>
        <dbReference type="ChEBI" id="CHEBI:29103"/>
    </ligand>
</feature>
<keyword evidence="4 12" id="KW-0808">Transferase</keyword>
<dbReference type="InterPro" id="IPR011877">
    <property type="entry name" value="Ribokinase"/>
</dbReference>
<dbReference type="NCBIfam" id="TIGR02152">
    <property type="entry name" value="D_ribokin_bact"/>
    <property type="match status" value="1"/>
</dbReference>
<feature type="binding site" evidence="12">
    <location>
        <begin position="40"/>
        <end position="44"/>
    </location>
    <ligand>
        <name>substrate</name>
    </ligand>
</feature>
<evidence type="ECO:0000259" key="13">
    <source>
        <dbReference type="Pfam" id="PF00294"/>
    </source>
</evidence>
<dbReference type="RefSeq" id="WP_133582382.1">
    <property type="nucleotide sequence ID" value="NZ_SNYJ01000032.1"/>
</dbReference>
<comment type="activity regulation">
    <text evidence="12">Activated by a monovalent cation that binds near, but not in, the active site. The most likely occupant of the site in vivo is potassium. Ion binding induces a conformational change that may alter substrate affinity.</text>
</comment>
<comment type="subcellular location">
    <subcellularLocation>
        <location evidence="12">Cytoplasm</location>
    </subcellularLocation>
</comment>
<feature type="binding site" evidence="12">
    <location>
        <begin position="245"/>
        <end position="246"/>
    </location>
    <ligand>
        <name>ATP</name>
        <dbReference type="ChEBI" id="CHEBI:30616"/>
    </ligand>
</feature>
<evidence type="ECO:0000256" key="12">
    <source>
        <dbReference type="HAMAP-Rule" id="MF_01987"/>
    </source>
</evidence>
<feature type="domain" description="Carbohydrate kinase PfkB" evidence="13">
    <location>
        <begin position="4"/>
        <end position="288"/>
    </location>
</feature>
<feature type="binding site" evidence="12">
    <location>
        <position position="240"/>
    </location>
    <ligand>
        <name>K(+)</name>
        <dbReference type="ChEBI" id="CHEBI:29103"/>
    </ligand>
</feature>
<dbReference type="GO" id="GO:0005829">
    <property type="term" value="C:cytosol"/>
    <property type="evidence" value="ECO:0007669"/>
    <property type="project" value="TreeGrafter"/>
</dbReference>
<dbReference type="Proteomes" id="UP000295632">
    <property type="component" value="Unassembled WGS sequence"/>
</dbReference>
<comment type="caution">
    <text evidence="12">Lacks conserved residue(s) required for the propagation of feature annotation.</text>
</comment>
<dbReference type="GO" id="GO:0046872">
    <property type="term" value="F:metal ion binding"/>
    <property type="evidence" value="ECO:0007669"/>
    <property type="project" value="UniProtKB-KW"/>
</dbReference>
<dbReference type="PRINTS" id="PR00990">
    <property type="entry name" value="RIBOKINASE"/>
</dbReference>
<comment type="subunit">
    <text evidence="12">Homodimer.</text>
</comment>
<comment type="catalytic activity">
    <reaction evidence="12">
        <text>D-ribose + ATP = D-ribose 5-phosphate + ADP + H(+)</text>
        <dbReference type="Rhea" id="RHEA:13697"/>
        <dbReference type="ChEBI" id="CHEBI:15378"/>
        <dbReference type="ChEBI" id="CHEBI:30616"/>
        <dbReference type="ChEBI" id="CHEBI:47013"/>
        <dbReference type="ChEBI" id="CHEBI:78346"/>
        <dbReference type="ChEBI" id="CHEBI:456216"/>
        <dbReference type="EC" id="2.7.1.15"/>
    </reaction>
</comment>
<evidence type="ECO:0000256" key="11">
    <source>
        <dbReference type="ARBA" id="ARBA00023277"/>
    </source>
</evidence>
<dbReference type="GO" id="GO:0019303">
    <property type="term" value="P:D-ribose catabolic process"/>
    <property type="evidence" value="ECO:0007669"/>
    <property type="project" value="UniProtKB-UniRule"/>
</dbReference>
<dbReference type="GO" id="GO:0004747">
    <property type="term" value="F:ribokinase activity"/>
    <property type="evidence" value="ECO:0007669"/>
    <property type="project" value="UniProtKB-UniRule"/>
</dbReference>
<feature type="binding site" evidence="12">
    <location>
        <begin position="214"/>
        <end position="219"/>
    </location>
    <ligand>
        <name>ATP</name>
        <dbReference type="ChEBI" id="CHEBI:30616"/>
    </ligand>
</feature>
<reference evidence="14 15" key="1">
    <citation type="submission" date="2019-03" db="EMBL/GenBank/DDBJ databases">
        <title>Genomic Encyclopedia of Type Strains, Phase IV (KMG-IV): sequencing the most valuable type-strain genomes for metagenomic binning, comparative biology and taxonomic classification.</title>
        <authorList>
            <person name="Goeker M."/>
        </authorList>
    </citation>
    <scope>NUCLEOTIDE SEQUENCE [LARGE SCALE GENOMIC DNA]</scope>
    <source>
        <strain evidence="14 15">DSM 28697</strain>
    </source>
</reference>
<organism evidence="14 15">
    <name type="scientific">Aureibacillus halotolerans</name>
    <dbReference type="NCBI Taxonomy" id="1508390"/>
    <lineage>
        <taxon>Bacteria</taxon>
        <taxon>Bacillati</taxon>
        <taxon>Bacillota</taxon>
        <taxon>Bacilli</taxon>
        <taxon>Bacillales</taxon>
        <taxon>Bacillaceae</taxon>
        <taxon>Aureibacillus</taxon>
    </lineage>
</organism>
<dbReference type="EMBL" id="SNYJ01000032">
    <property type="protein sequence ID" value="TDQ32162.1"/>
    <property type="molecule type" value="Genomic_DNA"/>
</dbReference>
<evidence type="ECO:0000256" key="6">
    <source>
        <dbReference type="ARBA" id="ARBA00022741"/>
    </source>
</evidence>
<evidence type="ECO:0000256" key="4">
    <source>
        <dbReference type="ARBA" id="ARBA00022679"/>
    </source>
</evidence>
<sequence length="305" mass="32597">MRPKITVIGSVNMDLISMTTKVPLPGETIIGSGFMTQPGGKGANQAVAAARLGAEVTMIGCVGDDAFGSELLTQLKKETIFWPNVEPVTGLSTGVAQITVSKEDNSIIVIPGANDALTPEILERFENIIAESDIILLQMEIPLQTVVKAAELADKHLVRVILNPAPAQKLPSELLNLIHYLTPNEHEVMQLTNVKAGANLLDVFNEITATVVLTKGVEGVYYQNENNLVNIPSYKVKAIDTTGAGDAFNGGFAYAIATGHSLPQACKFANAVAALNVLKRGAQQGLPTLSEVEVFMQSQQEEIRH</sequence>
<evidence type="ECO:0000313" key="15">
    <source>
        <dbReference type="Proteomes" id="UP000295632"/>
    </source>
</evidence>
<feature type="binding site" evidence="12">
    <location>
        <position position="242"/>
    </location>
    <ligand>
        <name>K(+)</name>
        <dbReference type="ChEBI" id="CHEBI:29103"/>
    </ligand>
</feature>
<accession>A0A4R6TL51</accession>
<dbReference type="AlphaFoldDB" id="A0A4R6TL51"/>
<feature type="binding site" evidence="12">
    <location>
        <position position="279"/>
    </location>
    <ligand>
        <name>K(+)</name>
        <dbReference type="ChEBI" id="CHEBI:29103"/>
    </ligand>
</feature>
<keyword evidence="11 12" id="KW-0119">Carbohydrate metabolism</keyword>
<feature type="binding site" evidence="12">
    <location>
        <begin position="12"/>
        <end position="14"/>
    </location>
    <ligand>
        <name>substrate</name>
    </ligand>
</feature>
<dbReference type="OrthoDB" id="9775849at2"/>
<dbReference type="Gene3D" id="3.40.1190.20">
    <property type="match status" value="1"/>
</dbReference>
<dbReference type="SUPFAM" id="SSF53613">
    <property type="entry name" value="Ribokinase-like"/>
    <property type="match status" value="1"/>
</dbReference>
<feature type="binding site" evidence="12">
    <location>
        <position position="270"/>
    </location>
    <ligand>
        <name>ATP</name>
        <dbReference type="ChEBI" id="CHEBI:30616"/>
    </ligand>
</feature>
<comment type="similarity">
    <text evidence="1">Belongs to the carbohydrate kinase pfkB family.</text>
</comment>
<comment type="pathway">
    <text evidence="12">Carbohydrate metabolism; D-ribose degradation; D-ribose 5-phosphate from beta-D-ribopyranose: step 2/2.</text>
</comment>
<keyword evidence="7 12" id="KW-0418">Kinase</keyword>
<dbReference type="PANTHER" id="PTHR10584">
    <property type="entry name" value="SUGAR KINASE"/>
    <property type="match status" value="1"/>
</dbReference>
<comment type="function">
    <text evidence="12">Catalyzes the phosphorylation of ribose at O-5 in a reaction requiring ATP and magnesium. The resulting D-ribose-5-phosphate can then be used either for sythesis of nucleotides, histidine, and tryptophan, or as a component of the pentose phosphate pathway.</text>
</comment>
<keyword evidence="6 12" id="KW-0547">Nucleotide-binding</keyword>
<feature type="active site" description="Proton acceptor" evidence="12">
    <location>
        <position position="246"/>
    </location>
</feature>
<dbReference type="InterPro" id="IPR002139">
    <property type="entry name" value="Ribo/fructo_kinase"/>
</dbReference>
<dbReference type="HAMAP" id="MF_01987">
    <property type="entry name" value="Ribokinase"/>
    <property type="match status" value="1"/>
</dbReference>
<name>A0A4R6TL51_9BACI</name>
<keyword evidence="5 12" id="KW-0479">Metal-binding</keyword>
<dbReference type="UniPathway" id="UPA00916">
    <property type="reaction ID" value="UER00889"/>
</dbReference>
<evidence type="ECO:0000256" key="7">
    <source>
        <dbReference type="ARBA" id="ARBA00022777"/>
    </source>
</evidence>
<comment type="caution">
    <text evidence="14">The sequence shown here is derived from an EMBL/GenBank/DDBJ whole genome shotgun (WGS) entry which is preliminary data.</text>
</comment>
<dbReference type="EC" id="2.7.1.15" evidence="2 12"/>
<dbReference type="Pfam" id="PF00294">
    <property type="entry name" value="PfkB"/>
    <property type="match status" value="1"/>
</dbReference>
<feature type="binding site" evidence="12">
    <location>
        <position position="140"/>
    </location>
    <ligand>
        <name>substrate</name>
    </ligand>
</feature>
<gene>
    <name evidence="12" type="primary">rbsK</name>
    <name evidence="14" type="ORF">EV213_1328</name>
</gene>
<evidence type="ECO:0000256" key="9">
    <source>
        <dbReference type="ARBA" id="ARBA00022842"/>
    </source>
</evidence>
<protein>
    <recommendedName>
        <fullName evidence="3 12">Ribokinase</fullName>
        <shortName evidence="12">RK</shortName>
        <ecNumber evidence="2 12">2.7.1.15</ecNumber>
    </recommendedName>
</protein>
<proteinExistence type="inferred from homology"/>
<dbReference type="InterPro" id="IPR002173">
    <property type="entry name" value="Carboh/pur_kinase_PfkB_CS"/>
</dbReference>
<dbReference type="PANTHER" id="PTHR10584:SF166">
    <property type="entry name" value="RIBOKINASE"/>
    <property type="match status" value="1"/>
</dbReference>
<keyword evidence="8 12" id="KW-0067">ATP-binding</keyword>
<dbReference type="InterPro" id="IPR011611">
    <property type="entry name" value="PfkB_dom"/>
</dbReference>
<evidence type="ECO:0000256" key="10">
    <source>
        <dbReference type="ARBA" id="ARBA00022958"/>
    </source>
</evidence>
<feature type="binding site" evidence="12">
    <location>
        <position position="246"/>
    </location>
    <ligand>
        <name>substrate</name>
    </ligand>
</feature>
<dbReference type="CDD" id="cd01174">
    <property type="entry name" value="ribokinase"/>
    <property type="match status" value="1"/>
</dbReference>
<keyword evidence="10 12" id="KW-0630">Potassium</keyword>
<dbReference type="InterPro" id="IPR029056">
    <property type="entry name" value="Ribokinase-like"/>
</dbReference>
<evidence type="ECO:0000256" key="8">
    <source>
        <dbReference type="ARBA" id="ARBA00022840"/>
    </source>
</evidence>
<keyword evidence="9 12" id="KW-0460">Magnesium</keyword>